<sequence>MAKLKAELKNVVGDKSIVEGSDISKPTINEVLRFHPVAPLLDTQVNGPTTQSKKRKMGDREMKIDMTFEAILASRKRKLGSDMAKGSNHQEDGGGNPRNLELIRLLKDDGNEGLLGTSNEEADAGNPILHPLQEDDIGLLGTKSEEDVGNPKASLQVQDDAYGNPSPLVLFDDGEKGRSSMSNQEQDGGSPILLPLFDDGGEKGMLGTKSEEEDARKTSLQVQDYASDRATYTLGLRKHGNYLNLGME</sequence>
<keyword evidence="3" id="KW-1185">Reference proteome</keyword>
<accession>A0A8X8WT89</accession>
<reference evidence="2" key="2">
    <citation type="submission" date="2020-08" db="EMBL/GenBank/DDBJ databases">
        <title>Plant Genome Project.</title>
        <authorList>
            <person name="Zhang R.-G."/>
        </authorList>
    </citation>
    <scope>NUCLEOTIDE SEQUENCE</scope>
    <source>
        <strain evidence="2">Huo1</strain>
        <tissue evidence="2">Leaf</tissue>
    </source>
</reference>
<organism evidence="2">
    <name type="scientific">Salvia splendens</name>
    <name type="common">Scarlet sage</name>
    <dbReference type="NCBI Taxonomy" id="180675"/>
    <lineage>
        <taxon>Eukaryota</taxon>
        <taxon>Viridiplantae</taxon>
        <taxon>Streptophyta</taxon>
        <taxon>Embryophyta</taxon>
        <taxon>Tracheophyta</taxon>
        <taxon>Spermatophyta</taxon>
        <taxon>Magnoliopsida</taxon>
        <taxon>eudicotyledons</taxon>
        <taxon>Gunneridae</taxon>
        <taxon>Pentapetalae</taxon>
        <taxon>asterids</taxon>
        <taxon>lamiids</taxon>
        <taxon>Lamiales</taxon>
        <taxon>Lamiaceae</taxon>
        <taxon>Nepetoideae</taxon>
        <taxon>Mentheae</taxon>
        <taxon>Salviinae</taxon>
        <taxon>Salvia</taxon>
        <taxon>Salvia subgen. Calosphace</taxon>
        <taxon>core Calosphace</taxon>
    </lineage>
</organism>
<dbReference type="AlphaFoldDB" id="A0A8X8WT89"/>
<evidence type="ECO:0000313" key="2">
    <source>
        <dbReference type="EMBL" id="KAG6400552.1"/>
    </source>
</evidence>
<feature type="region of interest" description="Disordered" evidence="1">
    <location>
        <begin position="79"/>
        <end position="98"/>
    </location>
</feature>
<dbReference type="EMBL" id="PNBA02000014">
    <property type="protein sequence ID" value="KAG6400552.1"/>
    <property type="molecule type" value="Genomic_DNA"/>
</dbReference>
<proteinExistence type="predicted"/>
<comment type="caution">
    <text evidence="2">The sequence shown here is derived from an EMBL/GenBank/DDBJ whole genome shotgun (WGS) entry which is preliminary data.</text>
</comment>
<evidence type="ECO:0000256" key="1">
    <source>
        <dbReference type="SAM" id="MobiDB-lite"/>
    </source>
</evidence>
<gene>
    <name evidence="2" type="ORF">SASPL_137392</name>
</gene>
<protein>
    <submittedName>
        <fullName evidence="2">Uncharacterized protein</fullName>
    </submittedName>
</protein>
<dbReference type="Proteomes" id="UP000298416">
    <property type="component" value="Unassembled WGS sequence"/>
</dbReference>
<evidence type="ECO:0000313" key="3">
    <source>
        <dbReference type="Proteomes" id="UP000298416"/>
    </source>
</evidence>
<reference evidence="2" key="1">
    <citation type="submission" date="2018-01" db="EMBL/GenBank/DDBJ databases">
        <authorList>
            <person name="Mao J.F."/>
        </authorList>
    </citation>
    <scope>NUCLEOTIDE SEQUENCE</scope>
    <source>
        <strain evidence="2">Huo1</strain>
        <tissue evidence="2">Leaf</tissue>
    </source>
</reference>
<name>A0A8X8WT89_SALSN</name>